<reference evidence="6" key="3">
    <citation type="submission" date="2015-06" db="UniProtKB">
        <authorList>
            <consortium name="EnsemblMetazoa"/>
        </authorList>
    </citation>
    <scope>IDENTIFICATION</scope>
</reference>
<evidence type="ECO:0000256" key="2">
    <source>
        <dbReference type="ARBA" id="ARBA00022676"/>
    </source>
</evidence>
<dbReference type="EMBL" id="AMQM01006299">
    <property type="status" value="NOT_ANNOTATED_CDS"/>
    <property type="molecule type" value="Genomic_DNA"/>
</dbReference>
<evidence type="ECO:0000256" key="3">
    <source>
        <dbReference type="ARBA" id="ARBA00022679"/>
    </source>
</evidence>
<dbReference type="CTD" id="20197144"/>
<dbReference type="RefSeq" id="XP_009024489.1">
    <property type="nucleotide sequence ID" value="XM_009026241.1"/>
</dbReference>
<evidence type="ECO:0000313" key="7">
    <source>
        <dbReference type="Proteomes" id="UP000015101"/>
    </source>
</evidence>
<dbReference type="Proteomes" id="UP000015101">
    <property type="component" value="Unassembled WGS sequence"/>
</dbReference>
<protein>
    <recommendedName>
        <fullName evidence="8">Glucuronosyltransferase</fullName>
    </recommendedName>
</protein>
<keyword evidence="4" id="KW-0472">Membrane</keyword>
<keyword evidence="2" id="KW-0328">Glycosyltransferase</keyword>
<evidence type="ECO:0000313" key="5">
    <source>
        <dbReference type="EMBL" id="ESN97311.1"/>
    </source>
</evidence>
<gene>
    <name evidence="6" type="primary">20197144</name>
    <name evidence="5" type="ORF">HELRODRAFT_152136</name>
</gene>
<evidence type="ECO:0000256" key="4">
    <source>
        <dbReference type="SAM" id="Phobius"/>
    </source>
</evidence>
<dbReference type="OrthoDB" id="5835829at2759"/>
<keyword evidence="4" id="KW-0812">Transmembrane</keyword>
<keyword evidence="4" id="KW-1133">Transmembrane helix</keyword>
<dbReference type="InterPro" id="IPR002213">
    <property type="entry name" value="UDP_glucos_trans"/>
</dbReference>
<dbReference type="EnsemblMetazoa" id="HelroT152136">
    <property type="protein sequence ID" value="HelroP152136"/>
    <property type="gene ID" value="HelroG152136"/>
</dbReference>
<dbReference type="PANTHER" id="PTHR48043">
    <property type="entry name" value="EG:EG0003.4 PROTEIN-RELATED"/>
    <property type="match status" value="1"/>
</dbReference>
<dbReference type="KEGG" id="hro:HELRODRAFT_152136"/>
<dbReference type="SUPFAM" id="SSF53756">
    <property type="entry name" value="UDP-Glycosyltransferase/glycogen phosphorylase"/>
    <property type="match status" value="1"/>
</dbReference>
<dbReference type="InParanoid" id="T1EKP4"/>
<dbReference type="AlphaFoldDB" id="T1EKP4"/>
<dbReference type="PANTHER" id="PTHR48043:SF145">
    <property type="entry name" value="FI06409P-RELATED"/>
    <property type="match status" value="1"/>
</dbReference>
<keyword evidence="7" id="KW-1185">Reference proteome</keyword>
<comment type="similarity">
    <text evidence="1">Belongs to the UDP-glycosyltransferase family.</text>
</comment>
<dbReference type="HOGENOM" id="CLU_012949_8_0_1"/>
<reference evidence="5 7" key="2">
    <citation type="journal article" date="2013" name="Nature">
        <title>Insights into bilaterian evolution from three spiralian genomes.</title>
        <authorList>
            <person name="Simakov O."/>
            <person name="Marletaz F."/>
            <person name="Cho S.J."/>
            <person name="Edsinger-Gonzales E."/>
            <person name="Havlak P."/>
            <person name="Hellsten U."/>
            <person name="Kuo D.H."/>
            <person name="Larsson T."/>
            <person name="Lv J."/>
            <person name="Arendt D."/>
            <person name="Savage R."/>
            <person name="Osoegawa K."/>
            <person name="de Jong P."/>
            <person name="Grimwood J."/>
            <person name="Chapman J.A."/>
            <person name="Shapiro H."/>
            <person name="Aerts A."/>
            <person name="Otillar R.P."/>
            <person name="Terry A.Y."/>
            <person name="Boore J.L."/>
            <person name="Grigoriev I.V."/>
            <person name="Lindberg D.R."/>
            <person name="Seaver E.C."/>
            <person name="Weisblat D.A."/>
            <person name="Putnam N.H."/>
            <person name="Rokhsar D.S."/>
        </authorList>
    </citation>
    <scope>NUCLEOTIDE SEQUENCE</scope>
</reference>
<dbReference type="Pfam" id="PF00201">
    <property type="entry name" value="UDPGT"/>
    <property type="match status" value="1"/>
</dbReference>
<dbReference type="eggNOG" id="KOG1192">
    <property type="taxonomic scope" value="Eukaryota"/>
</dbReference>
<proteinExistence type="inferred from homology"/>
<keyword evidence="3" id="KW-0808">Transferase</keyword>
<dbReference type="GO" id="GO:0008194">
    <property type="term" value="F:UDP-glycosyltransferase activity"/>
    <property type="evidence" value="ECO:0007669"/>
    <property type="project" value="InterPro"/>
</dbReference>
<dbReference type="GeneID" id="20197144"/>
<sequence length="147" mass="16333">GHQATKLFITHGGLNSIIESVNHKKPIIVVPIGIDQISNAAMAVKKGYALTMPLDNSLSVNDFITNIKNVIAANSTYKKNAEFYSEILRDKPVAVGKRVSRLIEQVLEYGDNHLRSSAFELNALQFFMFDVFAAIIAVFIFVVVFIF</sequence>
<evidence type="ECO:0008006" key="8">
    <source>
        <dbReference type="Google" id="ProtNLM"/>
    </source>
</evidence>
<reference evidence="7" key="1">
    <citation type="submission" date="2012-12" db="EMBL/GenBank/DDBJ databases">
        <authorList>
            <person name="Hellsten U."/>
            <person name="Grimwood J."/>
            <person name="Chapman J.A."/>
            <person name="Shapiro H."/>
            <person name="Aerts A."/>
            <person name="Otillar R.P."/>
            <person name="Terry A.Y."/>
            <person name="Boore J.L."/>
            <person name="Simakov O."/>
            <person name="Marletaz F."/>
            <person name="Cho S.-J."/>
            <person name="Edsinger-Gonzales E."/>
            <person name="Havlak P."/>
            <person name="Kuo D.-H."/>
            <person name="Larsson T."/>
            <person name="Lv J."/>
            <person name="Arendt D."/>
            <person name="Savage R."/>
            <person name="Osoegawa K."/>
            <person name="de Jong P."/>
            <person name="Lindberg D.R."/>
            <person name="Seaver E.C."/>
            <person name="Weisblat D.A."/>
            <person name="Putnam N.H."/>
            <person name="Grigoriev I.V."/>
            <person name="Rokhsar D.S."/>
        </authorList>
    </citation>
    <scope>NUCLEOTIDE SEQUENCE</scope>
</reference>
<organism evidence="6 7">
    <name type="scientific">Helobdella robusta</name>
    <name type="common">Californian leech</name>
    <dbReference type="NCBI Taxonomy" id="6412"/>
    <lineage>
        <taxon>Eukaryota</taxon>
        <taxon>Metazoa</taxon>
        <taxon>Spiralia</taxon>
        <taxon>Lophotrochozoa</taxon>
        <taxon>Annelida</taxon>
        <taxon>Clitellata</taxon>
        <taxon>Hirudinea</taxon>
        <taxon>Rhynchobdellida</taxon>
        <taxon>Glossiphoniidae</taxon>
        <taxon>Helobdella</taxon>
    </lineage>
</organism>
<evidence type="ECO:0000313" key="6">
    <source>
        <dbReference type="EnsemblMetazoa" id="HelroP152136"/>
    </source>
</evidence>
<dbReference type="Gene3D" id="3.40.50.2000">
    <property type="entry name" value="Glycogen Phosphorylase B"/>
    <property type="match status" value="1"/>
</dbReference>
<accession>T1EKP4</accession>
<feature type="transmembrane region" description="Helical" evidence="4">
    <location>
        <begin position="123"/>
        <end position="146"/>
    </location>
</feature>
<dbReference type="EMBL" id="KB097379">
    <property type="protein sequence ID" value="ESN97311.1"/>
    <property type="molecule type" value="Genomic_DNA"/>
</dbReference>
<dbReference type="InterPro" id="IPR050271">
    <property type="entry name" value="UDP-glycosyltransferase"/>
</dbReference>
<name>T1EKP4_HELRO</name>
<evidence type="ECO:0000256" key="1">
    <source>
        <dbReference type="ARBA" id="ARBA00009995"/>
    </source>
</evidence>